<feature type="domain" description="Glycosyltransferase subfamily 4-like N-terminal" evidence="2">
    <location>
        <begin position="15"/>
        <end position="168"/>
    </location>
</feature>
<keyword evidence="3" id="KW-0808">Transferase</keyword>
<dbReference type="Pfam" id="PF13579">
    <property type="entry name" value="Glyco_trans_4_4"/>
    <property type="match status" value="1"/>
</dbReference>
<keyword evidence="4" id="KW-1185">Reference proteome</keyword>
<reference evidence="3" key="1">
    <citation type="submission" date="2022-01" db="EMBL/GenBank/DDBJ databases">
        <authorList>
            <person name="Jo J.-H."/>
            <person name="Im W.-T."/>
        </authorList>
    </citation>
    <scope>NUCLEOTIDE SEQUENCE</scope>
    <source>
        <strain evidence="3">NA20</strain>
    </source>
</reference>
<dbReference type="InterPro" id="IPR028098">
    <property type="entry name" value="Glyco_trans_4-like_N"/>
</dbReference>
<dbReference type="EC" id="2.4.-.-" evidence="3"/>
<dbReference type="PANTHER" id="PTHR45947:SF3">
    <property type="entry name" value="SULFOQUINOVOSYL TRANSFERASE SQD2"/>
    <property type="match status" value="1"/>
</dbReference>
<accession>A0ABS9L0E0</accession>
<dbReference type="PANTHER" id="PTHR45947">
    <property type="entry name" value="SULFOQUINOVOSYL TRANSFERASE SQD2"/>
    <property type="match status" value="1"/>
</dbReference>
<dbReference type="Proteomes" id="UP001165367">
    <property type="component" value="Unassembled WGS sequence"/>
</dbReference>
<protein>
    <submittedName>
        <fullName evidence="3">Glycosyltransferase</fullName>
        <ecNumber evidence="3">2.4.-.-</ecNumber>
    </submittedName>
</protein>
<comment type="caution">
    <text evidence="3">The sequence shown here is derived from an EMBL/GenBank/DDBJ whole genome shotgun (WGS) entry which is preliminary data.</text>
</comment>
<evidence type="ECO:0000259" key="2">
    <source>
        <dbReference type="Pfam" id="PF13579"/>
    </source>
</evidence>
<dbReference type="GO" id="GO:0016757">
    <property type="term" value="F:glycosyltransferase activity"/>
    <property type="evidence" value="ECO:0007669"/>
    <property type="project" value="UniProtKB-KW"/>
</dbReference>
<keyword evidence="3" id="KW-0328">Glycosyltransferase</keyword>
<dbReference type="Gene3D" id="3.40.50.2000">
    <property type="entry name" value="Glycogen Phosphorylase B"/>
    <property type="match status" value="2"/>
</dbReference>
<organism evidence="3 4">
    <name type="scientific">Terrimonas ginsenosidimutans</name>
    <dbReference type="NCBI Taxonomy" id="2908004"/>
    <lineage>
        <taxon>Bacteria</taxon>
        <taxon>Pseudomonadati</taxon>
        <taxon>Bacteroidota</taxon>
        <taxon>Chitinophagia</taxon>
        <taxon>Chitinophagales</taxon>
        <taxon>Chitinophagaceae</taxon>
        <taxon>Terrimonas</taxon>
    </lineage>
</organism>
<dbReference type="Pfam" id="PF00534">
    <property type="entry name" value="Glycos_transf_1"/>
    <property type="match status" value="1"/>
</dbReference>
<name>A0ABS9L0E0_9BACT</name>
<dbReference type="SUPFAM" id="SSF53756">
    <property type="entry name" value="UDP-Glycosyltransferase/glycogen phosphorylase"/>
    <property type="match status" value="1"/>
</dbReference>
<gene>
    <name evidence="3" type="ORF">LZZ85_27510</name>
</gene>
<evidence type="ECO:0000259" key="1">
    <source>
        <dbReference type="Pfam" id="PF00534"/>
    </source>
</evidence>
<evidence type="ECO:0000313" key="4">
    <source>
        <dbReference type="Proteomes" id="UP001165367"/>
    </source>
</evidence>
<sequence length="387" mass="42614">MRLLHIVAGMDPRTGGVTQAVSMIIGGLSNNGINNEVVCLDHPEADFLSGYTFTIHALGPAKTAWRFSAKLKPWLLAHISNYDAIVVHGLWQYHVYAIYNAWRKIKYSRPKLYVMPHGMLDPYFQNASGRRLKAIRNSLFWLFFERSLVNNADGLFFTCETERVLASKSFKQYNARREEIVSLGIPEAIPFAGSMREALIAKCGGVDPTDCILYISRIDPKKGVDLLVDAYISLKTQTQIKLPKLVIAGPGLDSSFGKTILDKAAGNTDIIFTGMLNGDAKWGAFYLSSALILPSHQENFGFVVVEAMSCSKPVLITDQVNIWREIDKGNAGLVEEDNLAGILKLLSSFAALNQAAISSKGENALATFNKLFSLKSSTGLFLKALNK</sequence>
<dbReference type="InterPro" id="IPR001296">
    <property type="entry name" value="Glyco_trans_1"/>
</dbReference>
<evidence type="ECO:0000313" key="3">
    <source>
        <dbReference type="EMBL" id="MCG2618081.1"/>
    </source>
</evidence>
<dbReference type="EMBL" id="JAKLTR010000032">
    <property type="protein sequence ID" value="MCG2618081.1"/>
    <property type="molecule type" value="Genomic_DNA"/>
</dbReference>
<dbReference type="InterPro" id="IPR050194">
    <property type="entry name" value="Glycosyltransferase_grp1"/>
</dbReference>
<feature type="domain" description="Glycosyl transferase family 1" evidence="1">
    <location>
        <begin position="210"/>
        <end position="338"/>
    </location>
</feature>
<proteinExistence type="predicted"/>
<dbReference type="RefSeq" id="WP_237877201.1">
    <property type="nucleotide sequence ID" value="NZ_JAKLTR010000032.1"/>
</dbReference>